<dbReference type="Gene3D" id="1.10.10.10">
    <property type="entry name" value="Winged helix-like DNA-binding domain superfamily/Winged helix DNA-binding domain"/>
    <property type="match status" value="1"/>
</dbReference>
<evidence type="ECO:0000259" key="4">
    <source>
        <dbReference type="PROSITE" id="PS51755"/>
    </source>
</evidence>
<protein>
    <recommendedName>
        <fullName evidence="4">OmpR/PhoB-type domain-containing protein</fullName>
    </recommendedName>
</protein>
<sequence length="214" mass="22262">MERPETVASLSPVPMPNSPGGVPSGGFLGADDAAGIARCPCCGGPVTADELLIDAMRGRIARGGFETRVTRMEAAVLSALSAVRPGVLTKEAFYDRLYGDRADGGPGTKVLDVMVCKLRPKLTAIGLRIETHWGRGYALVDGAGPSRAAEGVAVRELRFAGTRHDATVRALLARGLKRQAIAQRCGISYATAEKIIARVRAAEAPAAPDGRGAA</sequence>
<dbReference type="GO" id="GO:0006355">
    <property type="term" value="P:regulation of DNA-templated transcription"/>
    <property type="evidence" value="ECO:0007669"/>
    <property type="project" value="InterPro"/>
</dbReference>
<accession>A0A0P6W8Q8</accession>
<evidence type="ECO:0000256" key="1">
    <source>
        <dbReference type="ARBA" id="ARBA00023125"/>
    </source>
</evidence>
<evidence type="ECO:0000256" key="2">
    <source>
        <dbReference type="PROSITE-ProRule" id="PRU01091"/>
    </source>
</evidence>
<keyword evidence="6" id="KW-1185">Reference proteome</keyword>
<evidence type="ECO:0000313" key="5">
    <source>
        <dbReference type="EMBL" id="KPL55552.1"/>
    </source>
</evidence>
<proteinExistence type="predicted"/>
<organism evidence="5 6">
    <name type="scientific">Prosthecodimorpha hirschii</name>
    <dbReference type="NCBI Taxonomy" id="665126"/>
    <lineage>
        <taxon>Bacteria</taxon>
        <taxon>Pseudomonadati</taxon>
        <taxon>Pseudomonadota</taxon>
        <taxon>Alphaproteobacteria</taxon>
        <taxon>Hyphomicrobiales</taxon>
        <taxon>Ancalomicrobiaceae</taxon>
        <taxon>Prosthecodimorpha</taxon>
    </lineage>
</organism>
<dbReference type="AlphaFoldDB" id="A0A0P6W8Q8"/>
<evidence type="ECO:0000256" key="3">
    <source>
        <dbReference type="SAM" id="MobiDB-lite"/>
    </source>
</evidence>
<dbReference type="GO" id="GO:0000160">
    <property type="term" value="P:phosphorelay signal transduction system"/>
    <property type="evidence" value="ECO:0007669"/>
    <property type="project" value="InterPro"/>
</dbReference>
<dbReference type="PROSITE" id="PS51755">
    <property type="entry name" value="OMPR_PHOB"/>
    <property type="match status" value="1"/>
</dbReference>
<reference evidence="5 6" key="2">
    <citation type="submission" date="2015-10" db="EMBL/GenBank/DDBJ databases">
        <title>Draft Genome Sequence of Prosthecomicrobium hirschii ATCC 27832.</title>
        <authorList>
            <person name="Daniel J."/>
            <person name="Givan S.A."/>
            <person name="Brun Y.V."/>
            <person name="Brown P.J."/>
        </authorList>
    </citation>
    <scope>NUCLEOTIDE SEQUENCE [LARGE SCALE GENOMIC DNA]</scope>
    <source>
        <strain evidence="5 6">16</strain>
    </source>
</reference>
<dbReference type="GO" id="GO:0003677">
    <property type="term" value="F:DNA binding"/>
    <property type="evidence" value="ECO:0007669"/>
    <property type="project" value="UniProtKB-UniRule"/>
</dbReference>
<gene>
    <name evidence="5" type="ORF">ABB55_27705</name>
</gene>
<keyword evidence="1 2" id="KW-0238">DNA-binding</keyword>
<name>A0A0P6W8Q8_9HYPH</name>
<dbReference type="SMART" id="SM00862">
    <property type="entry name" value="Trans_reg_C"/>
    <property type="match status" value="1"/>
</dbReference>
<dbReference type="InterPro" id="IPR001867">
    <property type="entry name" value="OmpR/PhoB-type_DNA-bd"/>
</dbReference>
<reference evidence="5 6" key="1">
    <citation type="submission" date="2015-09" db="EMBL/GenBank/DDBJ databases">
        <authorList>
            <person name="Jackson K.R."/>
            <person name="Lunt B.L."/>
            <person name="Fisher J.N.B."/>
            <person name="Gardner A.V."/>
            <person name="Bailey M.E."/>
            <person name="Deus L.M."/>
            <person name="Earl A.S."/>
            <person name="Gibby P.D."/>
            <person name="Hartmann K.A."/>
            <person name="Liu J.E."/>
            <person name="Manci A.M."/>
            <person name="Nielsen D.A."/>
            <person name="Solomon M.B."/>
            <person name="Breakwell D.P."/>
            <person name="Burnett S.H."/>
            <person name="Grose J.H."/>
        </authorList>
    </citation>
    <scope>NUCLEOTIDE SEQUENCE [LARGE SCALE GENOMIC DNA]</scope>
    <source>
        <strain evidence="5 6">16</strain>
    </source>
</reference>
<dbReference type="Proteomes" id="UP000048984">
    <property type="component" value="Unassembled WGS sequence"/>
</dbReference>
<dbReference type="InterPro" id="IPR036388">
    <property type="entry name" value="WH-like_DNA-bd_sf"/>
</dbReference>
<dbReference type="CDD" id="cd00383">
    <property type="entry name" value="trans_reg_C"/>
    <property type="match status" value="1"/>
</dbReference>
<dbReference type="EMBL" id="LJYW01000001">
    <property type="protein sequence ID" value="KPL55552.1"/>
    <property type="molecule type" value="Genomic_DNA"/>
</dbReference>
<feature type="region of interest" description="Disordered" evidence="3">
    <location>
        <begin position="1"/>
        <end position="21"/>
    </location>
</feature>
<dbReference type="STRING" id="665126.ABB55_27705"/>
<dbReference type="SUPFAM" id="SSF46894">
    <property type="entry name" value="C-terminal effector domain of the bipartite response regulators"/>
    <property type="match status" value="1"/>
</dbReference>
<feature type="DNA-binding region" description="OmpR/PhoB-type" evidence="2">
    <location>
        <begin position="43"/>
        <end position="141"/>
    </location>
</feature>
<dbReference type="InterPro" id="IPR016032">
    <property type="entry name" value="Sig_transdc_resp-reg_C-effctor"/>
</dbReference>
<evidence type="ECO:0000313" key="6">
    <source>
        <dbReference type="Proteomes" id="UP000048984"/>
    </source>
</evidence>
<dbReference type="Pfam" id="PF00486">
    <property type="entry name" value="Trans_reg_C"/>
    <property type="match status" value="1"/>
</dbReference>
<comment type="caution">
    <text evidence="5">The sequence shown here is derived from an EMBL/GenBank/DDBJ whole genome shotgun (WGS) entry which is preliminary data.</text>
</comment>
<feature type="domain" description="OmpR/PhoB-type" evidence="4">
    <location>
        <begin position="43"/>
        <end position="141"/>
    </location>
</feature>